<dbReference type="Pfam" id="PF11528">
    <property type="entry name" value="DUF3224"/>
    <property type="match status" value="1"/>
</dbReference>
<accession>A0A839EYY5</accession>
<dbReference type="InterPro" id="IPR023159">
    <property type="entry name" value="SO1590-like_sf"/>
</dbReference>
<proteinExistence type="predicted"/>
<dbReference type="Gene3D" id="2.40.350.10">
    <property type="entry name" value="SO1590-like"/>
    <property type="match status" value="1"/>
</dbReference>
<dbReference type="RefSeq" id="WP_310735310.1">
    <property type="nucleotide sequence ID" value="NZ_JACGXL010000008.1"/>
</dbReference>
<protein>
    <recommendedName>
        <fullName evidence="4">DUF3224 domain-containing protein</fullName>
    </recommendedName>
</protein>
<dbReference type="InterPro" id="IPR021607">
    <property type="entry name" value="DUF3224"/>
</dbReference>
<comment type="caution">
    <text evidence="2">The sequence shown here is derived from an EMBL/GenBank/DDBJ whole genome shotgun (WGS) entry which is preliminary data.</text>
</comment>
<name>A0A839EYY5_9GAMM</name>
<evidence type="ECO:0000313" key="2">
    <source>
        <dbReference type="EMBL" id="MBA8889927.1"/>
    </source>
</evidence>
<feature type="chain" id="PRO_5032353069" description="DUF3224 domain-containing protein" evidence="1">
    <location>
        <begin position="19"/>
        <end position="175"/>
    </location>
</feature>
<feature type="signal peptide" evidence="1">
    <location>
        <begin position="1"/>
        <end position="18"/>
    </location>
</feature>
<organism evidence="2 3">
    <name type="scientific">Dokdonella fugitiva</name>
    <dbReference type="NCBI Taxonomy" id="328517"/>
    <lineage>
        <taxon>Bacteria</taxon>
        <taxon>Pseudomonadati</taxon>
        <taxon>Pseudomonadota</taxon>
        <taxon>Gammaproteobacteria</taxon>
        <taxon>Lysobacterales</taxon>
        <taxon>Rhodanobacteraceae</taxon>
        <taxon>Dokdonella</taxon>
    </lineage>
</organism>
<evidence type="ECO:0008006" key="4">
    <source>
        <dbReference type="Google" id="ProtNLM"/>
    </source>
</evidence>
<sequence length="175" mass="17782">MATPASVTLAAVVAGAFAAALTASTPLLPHASIADAVNPGVSMNHQASGPFDVQLIPQKADNPYAEGAGIGRLALDKRFHGALEATSQGEMIAFRTSVANSAGYVALERVSGTLDGRKGSFVLQHSSIMNRGAATQDIRVVPDSGTDELAGLSGSMTITIAAGGAHAYAFDYDLP</sequence>
<gene>
    <name evidence="2" type="ORF">FHW12_004174</name>
</gene>
<dbReference type="SUPFAM" id="SSF159238">
    <property type="entry name" value="SO1590-like"/>
    <property type="match status" value="1"/>
</dbReference>
<keyword evidence="3" id="KW-1185">Reference proteome</keyword>
<evidence type="ECO:0000313" key="3">
    <source>
        <dbReference type="Proteomes" id="UP000550401"/>
    </source>
</evidence>
<reference evidence="2 3" key="1">
    <citation type="submission" date="2020-07" db="EMBL/GenBank/DDBJ databases">
        <title>Genomic Encyclopedia of Type Strains, Phase IV (KMG-V): Genome sequencing to study the core and pangenomes of soil and plant-associated prokaryotes.</title>
        <authorList>
            <person name="Whitman W."/>
        </authorList>
    </citation>
    <scope>NUCLEOTIDE SEQUENCE [LARGE SCALE GENOMIC DNA]</scope>
    <source>
        <strain evidence="2 3">RH2WT43</strain>
    </source>
</reference>
<dbReference type="EMBL" id="JACGXL010000008">
    <property type="protein sequence ID" value="MBA8889927.1"/>
    <property type="molecule type" value="Genomic_DNA"/>
</dbReference>
<keyword evidence="1" id="KW-0732">Signal</keyword>
<dbReference type="Proteomes" id="UP000550401">
    <property type="component" value="Unassembled WGS sequence"/>
</dbReference>
<evidence type="ECO:0000256" key="1">
    <source>
        <dbReference type="SAM" id="SignalP"/>
    </source>
</evidence>
<dbReference type="AlphaFoldDB" id="A0A839EYY5"/>